<evidence type="ECO:0000313" key="4">
    <source>
        <dbReference type="Proteomes" id="UP000245771"/>
    </source>
</evidence>
<dbReference type="RefSeq" id="XP_025358729.1">
    <property type="nucleotide sequence ID" value="XM_025498486.1"/>
</dbReference>
<evidence type="ECO:0000313" key="3">
    <source>
        <dbReference type="EMBL" id="PWN38427.1"/>
    </source>
</evidence>
<organism evidence="3 4">
    <name type="scientific">Meira miltonrushii</name>
    <dbReference type="NCBI Taxonomy" id="1280837"/>
    <lineage>
        <taxon>Eukaryota</taxon>
        <taxon>Fungi</taxon>
        <taxon>Dikarya</taxon>
        <taxon>Basidiomycota</taxon>
        <taxon>Ustilaginomycotina</taxon>
        <taxon>Exobasidiomycetes</taxon>
        <taxon>Exobasidiales</taxon>
        <taxon>Brachybasidiaceae</taxon>
        <taxon>Meira</taxon>
    </lineage>
</organism>
<dbReference type="Proteomes" id="UP000245771">
    <property type="component" value="Unassembled WGS sequence"/>
</dbReference>
<gene>
    <name evidence="3" type="ORF">FA14DRAFT_160001</name>
</gene>
<keyword evidence="2" id="KW-0812">Transmembrane</keyword>
<reference evidence="3 4" key="1">
    <citation type="journal article" date="2018" name="Mol. Biol. Evol.">
        <title>Broad Genomic Sampling Reveals a Smut Pathogenic Ancestry of the Fungal Clade Ustilaginomycotina.</title>
        <authorList>
            <person name="Kijpornyongpan T."/>
            <person name="Mondo S.J."/>
            <person name="Barry K."/>
            <person name="Sandor L."/>
            <person name="Lee J."/>
            <person name="Lipzen A."/>
            <person name="Pangilinan J."/>
            <person name="LaButti K."/>
            <person name="Hainaut M."/>
            <person name="Henrissat B."/>
            <person name="Grigoriev I.V."/>
            <person name="Spatafora J.W."/>
            <person name="Aime M.C."/>
        </authorList>
    </citation>
    <scope>NUCLEOTIDE SEQUENCE [LARGE SCALE GENOMIC DNA]</scope>
    <source>
        <strain evidence="3 4">MCA 3882</strain>
    </source>
</reference>
<dbReference type="GeneID" id="37020267"/>
<evidence type="ECO:0000256" key="2">
    <source>
        <dbReference type="SAM" id="Phobius"/>
    </source>
</evidence>
<feature type="compositionally biased region" description="Pro residues" evidence="1">
    <location>
        <begin position="196"/>
        <end position="211"/>
    </location>
</feature>
<protein>
    <submittedName>
        <fullName evidence="3">Uncharacterized protein</fullName>
    </submittedName>
</protein>
<feature type="transmembrane region" description="Helical" evidence="2">
    <location>
        <begin position="47"/>
        <end position="64"/>
    </location>
</feature>
<name>A0A316VLN0_9BASI</name>
<sequence length="289" mass="31733">MSIRLEDEKASLMADVDGKSQLPIAYEPTEKERIGCQSKSKCAARHIVRLSCTLIAICGLVFFMKDYSPLSKIIGKEAHNPLRYYPGNNKHAAGLPIPSSIPTALPKPPSPPKLPHPPHLPDHIPHPPHHRPHGPPLPVPIECLDISDAKASVNLSLTLERPWSAIHLDHSLEQATINIQHEVSSGPAEEHHHPHGPPPPPPRHPHGPPPPPHHHPHGPHPPGKSETVMVTVSRTAEKARQTPLVTADSFADDEKKEKKDKKVYVCTLKLPFAGTGLGLFHHKPPHKKH</sequence>
<feature type="region of interest" description="Disordered" evidence="1">
    <location>
        <begin position="184"/>
        <end position="226"/>
    </location>
</feature>
<feature type="non-terminal residue" evidence="3">
    <location>
        <position position="289"/>
    </location>
</feature>
<proteinExistence type="predicted"/>
<dbReference type="EMBL" id="KZ819602">
    <property type="protein sequence ID" value="PWN38427.1"/>
    <property type="molecule type" value="Genomic_DNA"/>
</dbReference>
<accession>A0A316VLN0</accession>
<dbReference type="AlphaFoldDB" id="A0A316VLN0"/>
<keyword evidence="2" id="KW-0472">Membrane</keyword>
<evidence type="ECO:0000256" key="1">
    <source>
        <dbReference type="SAM" id="MobiDB-lite"/>
    </source>
</evidence>
<keyword evidence="2" id="KW-1133">Transmembrane helix</keyword>
<feature type="compositionally biased region" description="Pro residues" evidence="1">
    <location>
        <begin position="105"/>
        <end position="118"/>
    </location>
</feature>
<keyword evidence="4" id="KW-1185">Reference proteome</keyword>
<feature type="region of interest" description="Disordered" evidence="1">
    <location>
        <begin position="95"/>
        <end position="139"/>
    </location>
</feature>
<dbReference type="InParanoid" id="A0A316VLN0"/>